<name>A0A6C0DDF7_9ZZZZ</name>
<evidence type="ECO:0000313" key="2">
    <source>
        <dbReference type="EMBL" id="QHT13989.1"/>
    </source>
</evidence>
<proteinExistence type="predicted"/>
<protein>
    <recommendedName>
        <fullName evidence="3">SAP domain-containing protein</fullName>
    </recommendedName>
</protein>
<accession>A0A6C0DDF7</accession>
<evidence type="ECO:0008006" key="3">
    <source>
        <dbReference type="Google" id="ProtNLM"/>
    </source>
</evidence>
<feature type="compositionally biased region" description="Low complexity" evidence="1">
    <location>
        <begin position="254"/>
        <end position="265"/>
    </location>
</feature>
<dbReference type="AlphaFoldDB" id="A0A6C0DDF7"/>
<dbReference type="PROSITE" id="PS50096">
    <property type="entry name" value="IQ"/>
    <property type="match status" value="1"/>
</dbReference>
<sequence length="420" mass="49468">MYMEDININTENTLPIKKIEKLENTIKPTKPKTLRTQKQANLINVEITYDNYIKNLIDFKKCKLTELKDSLKKYNSKISGKKEFLLDLKVSGKKEVLIERLEIYFKQTKNSIAIQRLFRGWIVRHLLRLKGPGLKNTSLCVNDSDFVTMEPLNEISKDVFYSYKDSKGFVYGFDITSLVQMLQKKNKFENPYNREKIGPVTTREIKTLYNLSFLVYPHFKDNNERIPHNNNYVNNNRNNSRTFSQNNPMNNVQNTMSNNRTTNNTIPMTPEMLIRHNRLLEIREKPVNERINHLFTEIDSLGNYTSSTWFSELDFRNYVRLYRILYDIWFFRSNMSREVRNLICPNTSPFDEILPRILNSNNFTFLQIQNACLTAFENMVYRGTDDSNRILGAYHALTALTIVSTDARIAMPWLFQSVAF</sequence>
<organism evidence="2">
    <name type="scientific">viral metagenome</name>
    <dbReference type="NCBI Taxonomy" id="1070528"/>
    <lineage>
        <taxon>unclassified sequences</taxon>
        <taxon>metagenomes</taxon>
        <taxon>organismal metagenomes</taxon>
    </lineage>
</organism>
<evidence type="ECO:0000256" key="1">
    <source>
        <dbReference type="SAM" id="MobiDB-lite"/>
    </source>
</evidence>
<reference evidence="2" key="1">
    <citation type="journal article" date="2020" name="Nature">
        <title>Giant virus diversity and host interactions through global metagenomics.</title>
        <authorList>
            <person name="Schulz F."/>
            <person name="Roux S."/>
            <person name="Paez-Espino D."/>
            <person name="Jungbluth S."/>
            <person name="Walsh D.A."/>
            <person name="Denef V.J."/>
            <person name="McMahon K.D."/>
            <person name="Konstantinidis K.T."/>
            <person name="Eloe-Fadrosh E.A."/>
            <person name="Kyrpides N.C."/>
            <person name="Woyke T."/>
        </authorList>
    </citation>
    <scope>NUCLEOTIDE SEQUENCE</scope>
    <source>
        <strain evidence="2">GVMAG-M-3300023174-134</strain>
    </source>
</reference>
<feature type="region of interest" description="Disordered" evidence="1">
    <location>
        <begin position="243"/>
        <end position="266"/>
    </location>
</feature>
<dbReference type="EMBL" id="MN739578">
    <property type="protein sequence ID" value="QHT13989.1"/>
    <property type="molecule type" value="Genomic_DNA"/>
</dbReference>